<feature type="transmembrane region" description="Helical" evidence="7">
    <location>
        <begin position="339"/>
        <end position="361"/>
    </location>
</feature>
<evidence type="ECO:0000256" key="7">
    <source>
        <dbReference type="SAM" id="Phobius"/>
    </source>
</evidence>
<dbReference type="RefSeq" id="XP_038740218.1">
    <property type="nucleotide sequence ID" value="XM_038894573.1"/>
</dbReference>
<feature type="transmembrane region" description="Helical" evidence="7">
    <location>
        <begin position="112"/>
        <end position="131"/>
    </location>
</feature>
<dbReference type="SUPFAM" id="SSF103473">
    <property type="entry name" value="MFS general substrate transporter"/>
    <property type="match status" value="1"/>
</dbReference>
<feature type="transmembrane region" description="Helical" evidence="7">
    <location>
        <begin position="137"/>
        <end position="161"/>
    </location>
</feature>
<reference evidence="9" key="2">
    <citation type="submission" date="2020-11" db="EMBL/GenBank/DDBJ databases">
        <title>Whole genome sequencing of Colletotrichum sp.</title>
        <authorList>
            <person name="Li H."/>
        </authorList>
    </citation>
    <scope>NUCLEOTIDE SEQUENCE</scope>
    <source>
        <strain evidence="9">CkLH20</strain>
    </source>
</reference>
<feature type="transmembrane region" description="Helical" evidence="7">
    <location>
        <begin position="83"/>
        <end position="105"/>
    </location>
</feature>
<dbReference type="SUPFAM" id="SSF75304">
    <property type="entry name" value="Amidase signature (AS) enzymes"/>
    <property type="match status" value="1"/>
</dbReference>
<keyword evidence="10" id="KW-1185">Reference proteome</keyword>
<evidence type="ECO:0000313" key="10">
    <source>
        <dbReference type="Proteomes" id="UP000781932"/>
    </source>
</evidence>
<evidence type="ECO:0000259" key="8">
    <source>
        <dbReference type="PROSITE" id="PS50850"/>
    </source>
</evidence>
<keyword evidence="4 7" id="KW-1133">Transmembrane helix</keyword>
<dbReference type="Gene3D" id="1.20.1250.20">
    <property type="entry name" value="MFS general substrate transporter like domains"/>
    <property type="match status" value="2"/>
</dbReference>
<proteinExistence type="predicted"/>
<dbReference type="GO" id="GO:0022857">
    <property type="term" value="F:transmembrane transporter activity"/>
    <property type="evidence" value="ECO:0007669"/>
    <property type="project" value="InterPro"/>
</dbReference>
<dbReference type="Pfam" id="PF07690">
    <property type="entry name" value="MFS_1"/>
    <property type="match status" value="1"/>
</dbReference>
<evidence type="ECO:0000256" key="1">
    <source>
        <dbReference type="ARBA" id="ARBA00004141"/>
    </source>
</evidence>
<evidence type="ECO:0000256" key="4">
    <source>
        <dbReference type="ARBA" id="ARBA00022989"/>
    </source>
</evidence>
<feature type="transmembrane region" description="Helical" evidence="7">
    <location>
        <begin position="307"/>
        <end position="327"/>
    </location>
</feature>
<feature type="transmembrane region" description="Helical" evidence="7">
    <location>
        <begin position="206"/>
        <end position="226"/>
    </location>
</feature>
<feature type="transmembrane region" description="Helical" evidence="7">
    <location>
        <begin position="42"/>
        <end position="59"/>
    </location>
</feature>
<dbReference type="NCBIfam" id="NF005127">
    <property type="entry name" value="PRK06565.1"/>
    <property type="match status" value="1"/>
</dbReference>
<protein>
    <submittedName>
        <fullName evidence="9">Glutamyl-tRNA(Gln) amidotransferase subunit A-like protein</fullName>
    </submittedName>
</protein>
<dbReference type="GO" id="GO:0016020">
    <property type="term" value="C:membrane"/>
    <property type="evidence" value="ECO:0007669"/>
    <property type="project" value="UniProtKB-SubCell"/>
</dbReference>
<dbReference type="PROSITE" id="PS50850">
    <property type="entry name" value="MFS"/>
    <property type="match status" value="1"/>
</dbReference>
<dbReference type="InterPro" id="IPR036259">
    <property type="entry name" value="MFS_trans_sf"/>
</dbReference>
<evidence type="ECO:0000313" key="9">
    <source>
        <dbReference type="EMBL" id="KAF9870757.1"/>
    </source>
</evidence>
<dbReference type="Proteomes" id="UP000781932">
    <property type="component" value="Unassembled WGS sequence"/>
</dbReference>
<dbReference type="GeneID" id="62167647"/>
<dbReference type="OrthoDB" id="566138at2759"/>
<dbReference type="InterPro" id="IPR036928">
    <property type="entry name" value="AS_sf"/>
</dbReference>
<accession>A0A9P6HVL5</accession>
<keyword evidence="2" id="KW-0813">Transport</keyword>
<feature type="domain" description="Major facilitator superfamily (MFS) profile" evidence="8">
    <location>
        <begin position="46"/>
        <end position="470"/>
    </location>
</feature>
<dbReference type="InterPro" id="IPR020846">
    <property type="entry name" value="MFS_dom"/>
</dbReference>
<feature type="transmembrane region" description="Helical" evidence="7">
    <location>
        <begin position="173"/>
        <end position="194"/>
    </location>
</feature>
<dbReference type="AlphaFoldDB" id="A0A9P6HVL5"/>
<feature type="region of interest" description="Disordered" evidence="6">
    <location>
        <begin position="1"/>
        <end position="22"/>
    </location>
</feature>
<dbReference type="InterPro" id="IPR011701">
    <property type="entry name" value="MFS"/>
</dbReference>
<organism evidence="9 10">
    <name type="scientific">Colletotrichum karsti</name>
    <dbReference type="NCBI Taxonomy" id="1095194"/>
    <lineage>
        <taxon>Eukaryota</taxon>
        <taxon>Fungi</taxon>
        <taxon>Dikarya</taxon>
        <taxon>Ascomycota</taxon>
        <taxon>Pezizomycotina</taxon>
        <taxon>Sordariomycetes</taxon>
        <taxon>Hypocreomycetidae</taxon>
        <taxon>Glomerellales</taxon>
        <taxon>Glomerellaceae</taxon>
        <taxon>Colletotrichum</taxon>
        <taxon>Colletotrichum boninense species complex</taxon>
    </lineage>
</organism>
<evidence type="ECO:0000256" key="3">
    <source>
        <dbReference type="ARBA" id="ARBA00022692"/>
    </source>
</evidence>
<dbReference type="FunFam" id="1.20.1250.20:FF:000188">
    <property type="entry name" value="MFS general substrate transporter"/>
    <property type="match status" value="1"/>
</dbReference>
<keyword evidence="3 7" id="KW-0812">Transmembrane</keyword>
<evidence type="ECO:0000256" key="6">
    <source>
        <dbReference type="SAM" id="MobiDB-lite"/>
    </source>
</evidence>
<sequence>MEKSEDHLKRSSSNDPESASDHAVGNTAVIDVEGERSYVRKLDYFLLPFLSLMYFFNAVDRSNLGNAKTDGLEQDLNFKGNEYSLLILLFYIPFGTLDLPLNLLTKKFSARWVLPTLMVVWGGIATVQIATTNFAGLLVLRLLLGACEAGFFAGVVFYFTLFYRRSELGFRVAIFFGSALLAAAFSGLISYGVFQIQGTKLQGWQWLMLIEGLLTVIVGVIAFWWLPASPSTAWFLTEREKAAAMARTLRDGSNKVESEFSWKECFTFWKDWKFALWCMISFTYPVAFATTSNFLPQIVQRLGYSVIKTNLWTVAPNAVGFVILLIFAESSDYFHERTFHVFTSLAISLVGMIILIAVDVLNNRGVAYFATFLMAAGSYTPSCLIQSWHNNNNLNENSRAATTGLLVGMGNFAGIMSAATFRTDGCITSVELVARCLRRISTYDCRNTALNSIPILNNAIFEEAARSDDRRASGGPVRPLEGIPYTVKDSYKVKGMVAAAGSPAFKDLISNEDAFIVAKIREAGGILVGRTNMPAVACGGMQRGIWGRAENPYNPEYLAAGFASGSSNGSGVSTAASFASFGLGGETVSSGRSPASNNALVAYTPSRNFLSARGTWPLYPTCDVVVPHTRSMKDMLALLDVIAAEDLVKAGDFWQEQTFAPLPDPWQDKPTSFKEIASSKSLSGFRIAVPEMYVGGPTPKGAKKVETSPAVIELWKQARKDLETLGAEVVMVPDFPVVTAYENDDLLPEGCLRRPKDWVAVERSALIAHAWNDFLKGFNDPNTPDLSAVDPFNIYPDSLRTEPELRHFDKPNAILYNNLVDYIGKGTIYDVEGLDVAVKALEVMRKVLLEDWLTSLGCDFVVFPAAGDVGPANADSSFEGADLAWRNGVHYSNGNRAIRHLGIPTVSVPMGILADKDVPMNLTFAGRAYDDVKLLKWANAFETRTQHRVPPPHTPPLDTDVIQLNRHVDFNIPRPELTVSKVEVVPDEDDQASSTLNVTICGSIEVSATVEGVPAVELMVDGDLIPSANMCIKLVRHEGEGTSCFSFKAWAKAPTPVKREGLEKTWAPVARDKIMIVLLARAAENTRPTGSIGLV</sequence>
<dbReference type="InterPro" id="IPR023631">
    <property type="entry name" value="Amidase_dom"/>
</dbReference>
<dbReference type="PANTHER" id="PTHR43791:SF9">
    <property type="entry name" value="MAJOR FACILITATOR-TYPE TRANSPORTER HXNP"/>
    <property type="match status" value="1"/>
</dbReference>
<keyword evidence="5 7" id="KW-0472">Membrane</keyword>
<reference evidence="9" key="1">
    <citation type="submission" date="2020-03" db="EMBL/GenBank/DDBJ databases">
        <authorList>
            <person name="He L."/>
        </authorList>
    </citation>
    <scope>NUCLEOTIDE SEQUENCE</scope>
    <source>
        <strain evidence="9">CkLH20</strain>
    </source>
</reference>
<evidence type="ECO:0000256" key="2">
    <source>
        <dbReference type="ARBA" id="ARBA00022448"/>
    </source>
</evidence>
<dbReference type="PANTHER" id="PTHR43791">
    <property type="entry name" value="PERMEASE-RELATED"/>
    <property type="match status" value="1"/>
</dbReference>
<dbReference type="FunFam" id="1.20.1250.20:FF:000013">
    <property type="entry name" value="MFS general substrate transporter"/>
    <property type="match status" value="1"/>
</dbReference>
<dbReference type="Gene3D" id="3.90.1300.10">
    <property type="entry name" value="Amidase signature (AS) domain"/>
    <property type="match status" value="1"/>
</dbReference>
<gene>
    <name evidence="9" type="ORF">CkaCkLH20_11859</name>
</gene>
<dbReference type="Pfam" id="PF01425">
    <property type="entry name" value="Amidase"/>
    <property type="match status" value="1"/>
</dbReference>
<feature type="transmembrane region" description="Helical" evidence="7">
    <location>
        <begin position="274"/>
        <end position="295"/>
    </location>
</feature>
<comment type="caution">
    <text evidence="9">The sequence shown here is derived from an EMBL/GenBank/DDBJ whole genome shotgun (WGS) entry which is preliminary data.</text>
</comment>
<evidence type="ECO:0000256" key="5">
    <source>
        <dbReference type="ARBA" id="ARBA00023136"/>
    </source>
</evidence>
<name>A0A9P6HVL5_9PEZI</name>
<comment type="subcellular location">
    <subcellularLocation>
        <location evidence="1">Membrane</location>
        <topology evidence="1">Multi-pass membrane protein</topology>
    </subcellularLocation>
</comment>
<dbReference type="EMBL" id="JAATWM020000051">
    <property type="protein sequence ID" value="KAF9870757.1"/>
    <property type="molecule type" value="Genomic_DNA"/>
</dbReference>